<dbReference type="InterPro" id="IPR030678">
    <property type="entry name" value="Peptide/Ni-bd"/>
</dbReference>
<feature type="domain" description="Solute-binding protein family 5" evidence="6">
    <location>
        <begin position="80"/>
        <end position="465"/>
    </location>
</feature>
<dbReference type="GO" id="GO:0015833">
    <property type="term" value="P:peptide transport"/>
    <property type="evidence" value="ECO:0007669"/>
    <property type="project" value="TreeGrafter"/>
</dbReference>
<evidence type="ECO:0000313" key="7">
    <source>
        <dbReference type="EMBL" id="MBB6213956.1"/>
    </source>
</evidence>
<keyword evidence="3" id="KW-0813">Transport</keyword>
<dbReference type="PIRSF" id="PIRSF002741">
    <property type="entry name" value="MppA"/>
    <property type="match status" value="1"/>
</dbReference>
<dbReference type="Gene3D" id="3.10.105.10">
    <property type="entry name" value="Dipeptide-binding Protein, Domain 3"/>
    <property type="match status" value="1"/>
</dbReference>
<dbReference type="PROSITE" id="PS51257">
    <property type="entry name" value="PROKAR_LIPOPROTEIN"/>
    <property type="match status" value="1"/>
</dbReference>
<reference evidence="7 8" key="1">
    <citation type="submission" date="2020-08" db="EMBL/GenBank/DDBJ databases">
        <title>Genomic Encyclopedia of Type Strains, Phase IV (KMG-IV): sequencing the most valuable type-strain genomes for metagenomic binning, comparative biology and taxonomic classification.</title>
        <authorList>
            <person name="Goeker M."/>
        </authorList>
    </citation>
    <scope>NUCLEOTIDE SEQUENCE [LARGE SCALE GENOMIC DNA]</scope>
    <source>
        <strain evidence="7 8">DSM 103526</strain>
    </source>
</reference>
<dbReference type="Gene3D" id="3.40.190.10">
    <property type="entry name" value="Periplasmic binding protein-like II"/>
    <property type="match status" value="1"/>
</dbReference>
<feature type="signal peptide" evidence="5">
    <location>
        <begin position="1"/>
        <end position="29"/>
    </location>
</feature>
<sequence length="544" mass="60685">MFKKSLALVLMLALVITAGLVGCGPKAPAAPTEEAKEPIVLNFNLGADPKTIDPQLNSAHDGGNVINQTFEGLMREVGGKIVEAAAEKVDVSEDGLVYTFHLRDAKWSDGQPVKAQDFEYAWKRALDPATASEYAFQLYYIKGGQAAFEGTGKLEDVGVKVIDDKTLEVTLEAPTAYFLELTSFYTYMPVRKDMVEKDPEGWAKNPETAVSNGPFKLSEYAMGDKIVLVKNPEYWNAANVKLDQINMAMIVEESTMLTAYESGEMDIIDNMPTQEIPRLQAEDPTFYNFPQIGTYYYIFNNAKAPTDNKLVRKALTLAVDRKALVEKVTKGGQLPATGFTPPALKDADGNEFQKVAGDYGIDPNAANVEEAKKLLAEAGYPDGKGFPEIEVIYNTNEGNKAIAEAVQEMWKQNLGINVKLTNQEWAVFQDTRHNGNFSVARAGWLGDYADPMTMLDLWTSYSGNNDSQWKSKEYDKLIESSKLATGKERFDLLYQAQNMMMEEMIVCPLYYYTDQMMIQDYVKGWERTLLGHMYFGNVTAVEKK</sequence>
<accession>A0A841KKT3</accession>
<keyword evidence="4 5" id="KW-0732">Signal</keyword>
<dbReference type="PANTHER" id="PTHR30290">
    <property type="entry name" value="PERIPLASMIC BINDING COMPONENT OF ABC TRANSPORTER"/>
    <property type="match status" value="1"/>
</dbReference>
<dbReference type="EMBL" id="JACHEN010000001">
    <property type="protein sequence ID" value="MBB6213956.1"/>
    <property type="molecule type" value="Genomic_DNA"/>
</dbReference>
<dbReference type="Gene3D" id="3.90.76.10">
    <property type="entry name" value="Dipeptide-binding Protein, Domain 1"/>
    <property type="match status" value="1"/>
</dbReference>
<evidence type="ECO:0000256" key="3">
    <source>
        <dbReference type="ARBA" id="ARBA00022448"/>
    </source>
</evidence>
<evidence type="ECO:0000259" key="6">
    <source>
        <dbReference type="Pfam" id="PF00496"/>
    </source>
</evidence>
<dbReference type="FunFam" id="3.10.105.10:FF:000001">
    <property type="entry name" value="Oligopeptide ABC transporter, oligopeptide-binding protein"/>
    <property type="match status" value="1"/>
</dbReference>
<evidence type="ECO:0000256" key="5">
    <source>
        <dbReference type="SAM" id="SignalP"/>
    </source>
</evidence>
<dbReference type="CDD" id="cd08504">
    <property type="entry name" value="PBP2_OppA"/>
    <property type="match status" value="1"/>
</dbReference>
<evidence type="ECO:0000256" key="2">
    <source>
        <dbReference type="ARBA" id="ARBA00005695"/>
    </source>
</evidence>
<comment type="caution">
    <text evidence="7">The sequence shown here is derived from an EMBL/GenBank/DDBJ whole genome shotgun (WGS) entry which is preliminary data.</text>
</comment>
<dbReference type="GO" id="GO:0043190">
    <property type="term" value="C:ATP-binding cassette (ABC) transporter complex"/>
    <property type="evidence" value="ECO:0007669"/>
    <property type="project" value="InterPro"/>
</dbReference>
<dbReference type="InterPro" id="IPR000914">
    <property type="entry name" value="SBP_5_dom"/>
</dbReference>
<dbReference type="RefSeq" id="WP_330602694.1">
    <property type="nucleotide sequence ID" value="NZ_JACHEN010000001.1"/>
</dbReference>
<dbReference type="SUPFAM" id="SSF53850">
    <property type="entry name" value="Periplasmic binding protein-like II"/>
    <property type="match status" value="1"/>
</dbReference>
<dbReference type="AlphaFoldDB" id="A0A841KKT3"/>
<protein>
    <submittedName>
        <fullName evidence="7">Oligopeptide transport system substrate-binding protein</fullName>
    </submittedName>
</protein>
<organism evidence="7 8">
    <name type="scientific">Anaerosolibacter carboniphilus</name>
    <dbReference type="NCBI Taxonomy" id="1417629"/>
    <lineage>
        <taxon>Bacteria</taxon>
        <taxon>Bacillati</taxon>
        <taxon>Bacillota</taxon>
        <taxon>Clostridia</taxon>
        <taxon>Peptostreptococcales</taxon>
        <taxon>Thermotaleaceae</taxon>
        <taxon>Anaerosolibacter</taxon>
    </lineage>
</organism>
<gene>
    <name evidence="7" type="ORF">HNQ80_000025</name>
</gene>
<name>A0A841KKT3_9FIRM</name>
<evidence type="ECO:0000313" key="8">
    <source>
        <dbReference type="Proteomes" id="UP000579281"/>
    </source>
</evidence>
<evidence type="ECO:0000256" key="1">
    <source>
        <dbReference type="ARBA" id="ARBA00004196"/>
    </source>
</evidence>
<evidence type="ECO:0000256" key="4">
    <source>
        <dbReference type="ARBA" id="ARBA00022729"/>
    </source>
</evidence>
<proteinExistence type="inferred from homology"/>
<dbReference type="GO" id="GO:0030288">
    <property type="term" value="C:outer membrane-bounded periplasmic space"/>
    <property type="evidence" value="ECO:0007669"/>
    <property type="project" value="UniProtKB-ARBA"/>
</dbReference>
<feature type="chain" id="PRO_5032659253" evidence="5">
    <location>
        <begin position="30"/>
        <end position="544"/>
    </location>
</feature>
<dbReference type="GO" id="GO:1904680">
    <property type="term" value="F:peptide transmembrane transporter activity"/>
    <property type="evidence" value="ECO:0007669"/>
    <property type="project" value="TreeGrafter"/>
</dbReference>
<comment type="similarity">
    <text evidence="2">Belongs to the bacterial solute-binding protein 5 family.</text>
</comment>
<comment type="subcellular location">
    <subcellularLocation>
        <location evidence="1">Cell envelope</location>
    </subcellularLocation>
</comment>
<dbReference type="FunFam" id="3.90.76.10:FF:000001">
    <property type="entry name" value="Oligopeptide ABC transporter substrate-binding protein"/>
    <property type="match status" value="1"/>
</dbReference>
<dbReference type="Proteomes" id="UP000579281">
    <property type="component" value="Unassembled WGS sequence"/>
</dbReference>
<keyword evidence="8" id="KW-1185">Reference proteome</keyword>
<dbReference type="PANTHER" id="PTHR30290:SF10">
    <property type="entry name" value="PERIPLASMIC OLIGOPEPTIDE-BINDING PROTEIN-RELATED"/>
    <property type="match status" value="1"/>
</dbReference>
<dbReference type="Pfam" id="PF00496">
    <property type="entry name" value="SBP_bac_5"/>
    <property type="match status" value="1"/>
</dbReference>
<dbReference type="InterPro" id="IPR039424">
    <property type="entry name" value="SBP_5"/>
</dbReference>